<reference evidence="2" key="1">
    <citation type="journal article" date="2022" name="bioRxiv">
        <title>Sequencing and chromosome-scale assembly of the giantPleurodeles waltlgenome.</title>
        <authorList>
            <person name="Brown T."/>
            <person name="Elewa A."/>
            <person name="Iarovenko S."/>
            <person name="Subramanian E."/>
            <person name="Araus A.J."/>
            <person name="Petzold A."/>
            <person name="Susuki M."/>
            <person name="Suzuki K.-i.T."/>
            <person name="Hayashi T."/>
            <person name="Toyoda A."/>
            <person name="Oliveira C."/>
            <person name="Osipova E."/>
            <person name="Leigh N.D."/>
            <person name="Simon A."/>
            <person name="Yun M.H."/>
        </authorList>
    </citation>
    <scope>NUCLEOTIDE SEQUENCE</scope>
    <source>
        <strain evidence="2">20211129_DDA</strain>
        <tissue evidence="2">Liver</tissue>
    </source>
</reference>
<dbReference type="EMBL" id="JANPWB010000013">
    <property type="protein sequence ID" value="KAJ1102844.1"/>
    <property type="molecule type" value="Genomic_DNA"/>
</dbReference>
<keyword evidence="3" id="KW-1185">Reference proteome</keyword>
<feature type="region of interest" description="Disordered" evidence="1">
    <location>
        <begin position="76"/>
        <end position="109"/>
    </location>
</feature>
<feature type="compositionally biased region" description="Basic residues" evidence="1">
    <location>
        <begin position="11"/>
        <end position="21"/>
    </location>
</feature>
<gene>
    <name evidence="2" type="ORF">NDU88_000285</name>
</gene>
<sequence>MAAHSDQAATRLRRAAKRGRGHQLLAQAGRAQRSLRRTPEELLMPSTHPLDVVGSTVPVQGRAEVGCQAASRARHLLGSSKPSQAAQPGEHRRCSSSNMGKVQRGPSHLAFGSERVAKNLSDAQRSEDMDQQPRPETALQTALVALQQSPRSIGGKIDSLRIHRDHTAATLDNPPKQGMLQQRTADSQCPLNAIRWERSWR</sequence>
<feature type="region of interest" description="Disordered" evidence="1">
    <location>
        <begin position="1"/>
        <end position="36"/>
    </location>
</feature>
<comment type="caution">
    <text evidence="2">The sequence shown here is derived from an EMBL/GenBank/DDBJ whole genome shotgun (WGS) entry which is preliminary data.</text>
</comment>
<dbReference type="Proteomes" id="UP001066276">
    <property type="component" value="Chromosome 9"/>
</dbReference>
<evidence type="ECO:0000313" key="2">
    <source>
        <dbReference type="EMBL" id="KAJ1102844.1"/>
    </source>
</evidence>
<evidence type="ECO:0000313" key="3">
    <source>
        <dbReference type="Proteomes" id="UP001066276"/>
    </source>
</evidence>
<dbReference type="AlphaFoldDB" id="A0AAV7MK13"/>
<evidence type="ECO:0000256" key="1">
    <source>
        <dbReference type="SAM" id="MobiDB-lite"/>
    </source>
</evidence>
<accession>A0AAV7MK13</accession>
<protein>
    <submittedName>
        <fullName evidence="2">Uncharacterized protein</fullName>
    </submittedName>
</protein>
<organism evidence="2 3">
    <name type="scientific">Pleurodeles waltl</name>
    <name type="common">Iberian ribbed newt</name>
    <dbReference type="NCBI Taxonomy" id="8319"/>
    <lineage>
        <taxon>Eukaryota</taxon>
        <taxon>Metazoa</taxon>
        <taxon>Chordata</taxon>
        <taxon>Craniata</taxon>
        <taxon>Vertebrata</taxon>
        <taxon>Euteleostomi</taxon>
        <taxon>Amphibia</taxon>
        <taxon>Batrachia</taxon>
        <taxon>Caudata</taxon>
        <taxon>Salamandroidea</taxon>
        <taxon>Salamandridae</taxon>
        <taxon>Pleurodelinae</taxon>
        <taxon>Pleurodeles</taxon>
    </lineage>
</organism>
<proteinExistence type="predicted"/>
<name>A0AAV7MK13_PLEWA</name>